<accession>A0A8I1MF05</accession>
<proteinExistence type="predicted"/>
<keyword evidence="1" id="KW-0812">Transmembrane</keyword>
<name>A0A8I1MF05_9BACI</name>
<feature type="transmembrane region" description="Helical" evidence="1">
    <location>
        <begin position="26"/>
        <end position="45"/>
    </location>
</feature>
<evidence type="ECO:0000256" key="1">
    <source>
        <dbReference type="SAM" id="Phobius"/>
    </source>
</evidence>
<organism evidence="2 3">
    <name type="scientific">Priestia flexa</name>
    <dbReference type="NCBI Taxonomy" id="86664"/>
    <lineage>
        <taxon>Bacteria</taxon>
        <taxon>Bacillati</taxon>
        <taxon>Bacillota</taxon>
        <taxon>Bacilli</taxon>
        <taxon>Bacillales</taxon>
        <taxon>Bacillaceae</taxon>
        <taxon>Priestia</taxon>
    </lineage>
</organism>
<protein>
    <submittedName>
        <fullName evidence="2">Uncharacterized protein</fullName>
    </submittedName>
</protein>
<dbReference type="Proteomes" id="UP000664578">
    <property type="component" value="Unassembled WGS sequence"/>
</dbReference>
<feature type="transmembrane region" description="Helical" evidence="1">
    <location>
        <begin position="60"/>
        <end position="79"/>
    </location>
</feature>
<dbReference type="EMBL" id="JAEMWV010000003">
    <property type="protein sequence ID" value="MBN8251443.1"/>
    <property type="molecule type" value="Genomic_DNA"/>
</dbReference>
<evidence type="ECO:0000313" key="3">
    <source>
        <dbReference type="Proteomes" id="UP000664578"/>
    </source>
</evidence>
<reference evidence="2" key="1">
    <citation type="submission" date="2020-12" db="EMBL/GenBank/DDBJ databases">
        <title>PHA producing bacteria isolated from mangrove.</title>
        <authorList>
            <person name="Zheng W."/>
            <person name="Yu S."/>
            <person name="Huang Y."/>
        </authorList>
    </citation>
    <scope>NUCLEOTIDE SEQUENCE</scope>
    <source>
        <strain evidence="2">GN22-4</strain>
    </source>
</reference>
<sequence length="81" mass="9097">MIYPSIVKAFHDKDIALFKKSMEKGLVYMFLLLAPAIVGICYLISELVKVIYTNFSDSDAALTSTFAIFCFIKCGIQLYPC</sequence>
<evidence type="ECO:0000313" key="2">
    <source>
        <dbReference type="EMBL" id="MBN8251443.1"/>
    </source>
</evidence>
<gene>
    <name evidence="2" type="ORF">JF537_07625</name>
</gene>
<dbReference type="AlphaFoldDB" id="A0A8I1MF05"/>
<keyword evidence="1" id="KW-1133">Transmembrane helix</keyword>
<keyword evidence="1" id="KW-0472">Membrane</keyword>
<comment type="caution">
    <text evidence="2">The sequence shown here is derived from an EMBL/GenBank/DDBJ whole genome shotgun (WGS) entry which is preliminary data.</text>
</comment>